<feature type="chain" id="PRO_5047364881" description="Intradiol ring-cleavage dioxygenases domain-containing protein" evidence="2">
    <location>
        <begin position="23"/>
        <end position="376"/>
    </location>
</feature>
<dbReference type="EMBL" id="JAJVDC020000028">
    <property type="protein sequence ID" value="KAL1632583.1"/>
    <property type="molecule type" value="Genomic_DNA"/>
</dbReference>
<feature type="domain" description="Intradiol ring-cleavage dioxygenases" evidence="3">
    <location>
        <begin position="167"/>
        <end position="258"/>
    </location>
</feature>
<evidence type="ECO:0000259" key="3">
    <source>
        <dbReference type="Pfam" id="PF00775"/>
    </source>
</evidence>
<evidence type="ECO:0000256" key="1">
    <source>
        <dbReference type="SAM" id="MobiDB-lite"/>
    </source>
</evidence>
<dbReference type="CDD" id="cd03457">
    <property type="entry name" value="intradiol_dioxygenase_like"/>
    <property type="match status" value="1"/>
</dbReference>
<comment type="caution">
    <text evidence="4">The sequence shown here is derived from an EMBL/GenBank/DDBJ whole genome shotgun (WGS) entry which is preliminary data.</text>
</comment>
<feature type="region of interest" description="Disordered" evidence="1">
    <location>
        <begin position="89"/>
        <end position="109"/>
    </location>
</feature>
<dbReference type="PANTHER" id="PTHR34315">
    <property type="match status" value="1"/>
</dbReference>
<dbReference type="InterPro" id="IPR015889">
    <property type="entry name" value="Intradiol_dOase_core"/>
</dbReference>
<dbReference type="PANTHER" id="PTHR34315:SF9">
    <property type="entry name" value="INTRADIOL RING-CLEAVAGE DIOXYGENASES DOMAIN-CONTAINING PROTEIN-RELATED"/>
    <property type="match status" value="1"/>
</dbReference>
<evidence type="ECO:0000313" key="4">
    <source>
        <dbReference type="EMBL" id="KAL1632583.1"/>
    </source>
</evidence>
<evidence type="ECO:0000313" key="5">
    <source>
        <dbReference type="Proteomes" id="UP001521116"/>
    </source>
</evidence>
<organism evidence="4 5">
    <name type="scientific">Neofusicoccum ribis</name>
    <dbReference type="NCBI Taxonomy" id="45134"/>
    <lineage>
        <taxon>Eukaryota</taxon>
        <taxon>Fungi</taxon>
        <taxon>Dikarya</taxon>
        <taxon>Ascomycota</taxon>
        <taxon>Pezizomycotina</taxon>
        <taxon>Dothideomycetes</taxon>
        <taxon>Dothideomycetes incertae sedis</taxon>
        <taxon>Botryosphaeriales</taxon>
        <taxon>Botryosphaeriaceae</taxon>
        <taxon>Neofusicoccum</taxon>
    </lineage>
</organism>
<keyword evidence="2" id="KW-0732">Signal</keyword>
<sequence length="376" mass="40054">MVQLRNTLAVVAAFFAANPTLAHPGHSLDHEIAARSAYLKHAPRDLSHCAEKLKARGHEKRAIERRTAKVQELRAEVVAKKKAKRAAAASTAASTPVATPSGGGGAPGDDATLSDWGAQVANTSHLSNLTVTPDMPGVEDLIFENSSCVLSPEGEIGPFYVLGELIREDIVDGEPGVPVTIDGQFIDINTCEPVPELYWDLWHCNSTGVYAGVIGDGNGNADDTSNLNRTFFRGIAKTDDDGVATFKSAFPGHYSGRATHIHVVTHAGATQLANGTLTGGNVTHIGQLFFDQDLIEEINTNVAPYNTNTIEIVDNVDDRVFATETENESDPVFNYVKLSDDVEDGLFAWLAIGVDLSASYEASYAAVYGENGGTEA</sequence>
<dbReference type="Pfam" id="PF00775">
    <property type="entry name" value="Dioxygenase_C"/>
    <property type="match status" value="1"/>
</dbReference>
<dbReference type="InterPro" id="IPR000627">
    <property type="entry name" value="Intradiol_dOase_C"/>
</dbReference>
<accession>A0ABR3SZT2</accession>
<dbReference type="Proteomes" id="UP001521116">
    <property type="component" value="Unassembled WGS sequence"/>
</dbReference>
<dbReference type="Gene3D" id="2.60.130.10">
    <property type="entry name" value="Aromatic compound dioxygenase"/>
    <property type="match status" value="1"/>
</dbReference>
<dbReference type="SUPFAM" id="SSF49482">
    <property type="entry name" value="Aromatic compound dioxygenase"/>
    <property type="match status" value="1"/>
</dbReference>
<keyword evidence="5" id="KW-1185">Reference proteome</keyword>
<reference evidence="4 5" key="1">
    <citation type="submission" date="2024-02" db="EMBL/GenBank/DDBJ databases">
        <title>De novo assembly and annotation of 12 fungi associated with fruit tree decline syndrome in Ontario, Canada.</title>
        <authorList>
            <person name="Sulman M."/>
            <person name="Ellouze W."/>
            <person name="Ilyukhin E."/>
        </authorList>
    </citation>
    <scope>NUCLEOTIDE SEQUENCE [LARGE SCALE GENOMIC DNA]</scope>
    <source>
        <strain evidence="4 5">M1-105</strain>
    </source>
</reference>
<feature type="compositionally biased region" description="Low complexity" evidence="1">
    <location>
        <begin position="89"/>
        <end position="100"/>
    </location>
</feature>
<protein>
    <recommendedName>
        <fullName evidence="3">Intradiol ring-cleavage dioxygenases domain-containing protein</fullName>
    </recommendedName>
</protein>
<name>A0ABR3SZT2_9PEZI</name>
<gene>
    <name evidence="4" type="ORF">SLS56_003482</name>
</gene>
<evidence type="ECO:0000256" key="2">
    <source>
        <dbReference type="SAM" id="SignalP"/>
    </source>
</evidence>
<proteinExistence type="predicted"/>
<feature type="signal peptide" evidence="2">
    <location>
        <begin position="1"/>
        <end position="22"/>
    </location>
</feature>